<dbReference type="InterPro" id="IPR002727">
    <property type="entry name" value="DUF47"/>
</dbReference>
<dbReference type="RefSeq" id="WP_114702355.1">
    <property type="nucleotide sequence ID" value="NZ_JACHEX010000005.1"/>
</dbReference>
<name>A0A841GLJ3_9BACT</name>
<gene>
    <name evidence="2" type="ORF">HNP65_001731</name>
</gene>
<dbReference type="InterPro" id="IPR018445">
    <property type="entry name" value="Put_Phosphate_transp_reg"/>
</dbReference>
<dbReference type="InterPro" id="IPR038078">
    <property type="entry name" value="PhoU-like_sf"/>
</dbReference>
<keyword evidence="3" id="KW-1185">Reference proteome</keyword>
<reference evidence="2 3" key="1">
    <citation type="submission" date="2020-08" db="EMBL/GenBank/DDBJ databases">
        <title>Genomic Encyclopedia of Type Strains, Phase IV (KMG-IV): sequencing the most valuable type-strain genomes for metagenomic binning, comparative biology and taxonomic classification.</title>
        <authorList>
            <person name="Goeker M."/>
        </authorList>
    </citation>
    <scope>NUCLEOTIDE SEQUENCE [LARGE SCALE GENOMIC DNA]</scope>
    <source>
        <strain evidence="2 3">DSM 13481</strain>
    </source>
</reference>
<dbReference type="Proteomes" id="UP000555828">
    <property type="component" value="Unassembled WGS sequence"/>
</dbReference>
<dbReference type="PANTHER" id="PTHR36536">
    <property type="entry name" value="UPF0111 PROTEIN HI_1603"/>
    <property type="match status" value="1"/>
</dbReference>
<dbReference type="PANTHER" id="PTHR36536:SF3">
    <property type="entry name" value="UPF0111 PROTEIN HI_1603"/>
    <property type="match status" value="1"/>
</dbReference>
<accession>A0A841GLJ3</accession>
<dbReference type="Gene3D" id="1.20.58.220">
    <property type="entry name" value="Phosphate transport system protein phou homolog 2, domain 2"/>
    <property type="match status" value="1"/>
</dbReference>
<dbReference type="EMBL" id="JACHEX010000005">
    <property type="protein sequence ID" value="MBB6063267.1"/>
    <property type="molecule type" value="Genomic_DNA"/>
</dbReference>
<organism evidence="2 3">
    <name type="scientific">Thermosipho japonicus</name>
    <dbReference type="NCBI Taxonomy" id="90323"/>
    <lineage>
        <taxon>Bacteria</taxon>
        <taxon>Thermotogati</taxon>
        <taxon>Thermotogota</taxon>
        <taxon>Thermotogae</taxon>
        <taxon>Thermotogales</taxon>
        <taxon>Fervidobacteriaceae</taxon>
        <taxon>Thermosipho</taxon>
    </lineage>
</organism>
<dbReference type="SUPFAM" id="SSF109755">
    <property type="entry name" value="PhoU-like"/>
    <property type="match status" value="1"/>
</dbReference>
<evidence type="ECO:0008006" key="4">
    <source>
        <dbReference type="Google" id="ProtNLM"/>
    </source>
</evidence>
<evidence type="ECO:0000313" key="3">
    <source>
        <dbReference type="Proteomes" id="UP000555828"/>
    </source>
</evidence>
<proteinExistence type="inferred from homology"/>
<dbReference type="AlphaFoldDB" id="A0A841GLJ3"/>
<evidence type="ECO:0000256" key="1">
    <source>
        <dbReference type="ARBA" id="ARBA00008591"/>
    </source>
</evidence>
<comment type="caution">
    <text evidence="2">The sequence shown here is derived from an EMBL/GenBank/DDBJ whole genome shotgun (WGS) entry which is preliminary data.</text>
</comment>
<evidence type="ECO:0000313" key="2">
    <source>
        <dbReference type="EMBL" id="MBB6063267.1"/>
    </source>
</evidence>
<dbReference type="Pfam" id="PF01865">
    <property type="entry name" value="PhoU_div"/>
    <property type="match status" value="1"/>
</dbReference>
<protein>
    <recommendedName>
        <fullName evidence="4">DUF47 domain-containing protein</fullName>
    </recommendedName>
</protein>
<sequence length="223" mass="26057">MKRFIDRLFPEVSPTKLLSEHAEYCMKAGTIVPQILDDYFNGKDIMQYSKEIDKFESSADEIKTRLREIYTKLRWSYFDRIDALEIIHNQDSIIDAVDDFVKILTMNKVDECPEEVIEKIKLMGDYVADVIKFMKVSVDELRTVVESDFSPNEINKEDNLTFDVEKDESKTDSLGIEIGKTLYSYKNKMNPVDILFLNSIVVLMMKIADRAENVVERIRMIIR</sequence>
<comment type="similarity">
    <text evidence="1">Belongs to the UPF0111 family.</text>
</comment>